<proteinExistence type="inferred from homology"/>
<dbReference type="InterPro" id="IPR016162">
    <property type="entry name" value="Ald_DH_N"/>
</dbReference>
<dbReference type="eggNOG" id="COG1012">
    <property type="taxonomic scope" value="Bacteria"/>
</dbReference>
<dbReference type="KEGG" id="sbh:SBI_01548"/>
<dbReference type="FunFam" id="3.40.605.10:FF:000001">
    <property type="entry name" value="Aldehyde dehydrogenase 1"/>
    <property type="match status" value="1"/>
</dbReference>
<dbReference type="InterPro" id="IPR015590">
    <property type="entry name" value="Aldehyde_DH_dom"/>
</dbReference>
<evidence type="ECO:0000313" key="7">
    <source>
        <dbReference type="Proteomes" id="UP000000377"/>
    </source>
</evidence>
<dbReference type="Gene3D" id="3.30.1780.10">
    <property type="entry name" value="ornithine cyclodeaminase, domain 1"/>
    <property type="match status" value="1"/>
</dbReference>
<evidence type="ECO:0000313" key="6">
    <source>
        <dbReference type="EMBL" id="ADI04669.1"/>
    </source>
</evidence>
<feature type="domain" description="Aldehyde dehydrogenase" evidence="5">
    <location>
        <begin position="258"/>
        <end position="717"/>
    </location>
</feature>
<dbReference type="InterPro" id="IPR023401">
    <property type="entry name" value="ODC_N"/>
</dbReference>
<dbReference type="RefSeq" id="WP_014174148.1">
    <property type="nucleotide sequence ID" value="NC_016582.1"/>
</dbReference>
<evidence type="ECO:0000256" key="1">
    <source>
        <dbReference type="ARBA" id="ARBA00009986"/>
    </source>
</evidence>
<dbReference type="HOGENOM" id="CLU_005391_0_1_11"/>
<feature type="active site" evidence="3">
    <location>
        <position position="493"/>
    </location>
</feature>
<dbReference type="Pfam" id="PF00171">
    <property type="entry name" value="Aldedh"/>
    <property type="match status" value="1"/>
</dbReference>
<evidence type="ECO:0000256" key="3">
    <source>
        <dbReference type="PROSITE-ProRule" id="PRU10007"/>
    </source>
</evidence>
<dbReference type="Proteomes" id="UP000000377">
    <property type="component" value="Chromosome"/>
</dbReference>
<evidence type="ECO:0000259" key="5">
    <source>
        <dbReference type="Pfam" id="PF00171"/>
    </source>
</evidence>
<dbReference type="InterPro" id="IPR003462">
    <property type="entry name" value="ODC_Mu_crystall"/>
</dbReference>
<dbReference type="InterPro" id="IPR016161">
    <property type="entry name" value="Ald_DH/histidinol_DH"/>
</dbReference>
<accession>D7CFD3</accession>
<sequence>MRFLDEHDVCAVFDLDTAIASQRAAFVGNAGTSRPTVNAVVAVPDPHTGVPLAFMDGSALTMLRTAAASAIAVGSFERHRCEIGPDILLASRHVVVDHEQTARQNRGSIVSAGAQAGAAELGIVELGRVLIGDEAGRDGDDDTVTYLSAGLGVQDAGAAWSVYRQARQARQAEARGVGRSVDWPATPAMSPDVTVPRAPPSLRPALIRHSPATSLKELLIMTTAAGLTTVTIRRAADATPLITEADLPPDRHFVDGTFVEGSADRVIDVVDPCTESVIARIPEGTAEDLDRAVAAAVAAKGQWARLLPKERSELLHAIADRLAANTELLSRLESANTGKPLAVSTDDVGQAVDTFRFMAGAVRATTSMAAGDYAENHLSLILREPLGVIGVVTPWNYPLLMAAWKIAPILAAGNTLVNKPSEQTPLTTVKFAELVADLLPPGVLNVVNGYGAVVGARLAEHPDVHMIALTGSVASGRAVARAAADSLKRVHLELGGKAPVVIFPDADLAAAASSLRVAGFWNSGQECGAACRALVHESVAAKFVEQLVGEVREVVVGEPLAGEDVEVGPMVSKAHFDRVTGYLERAKKEGVRVATGGGALDGPGYFVAPTVLADVPEGAEAAHEEIFGPVITVETFTDEDEAVRRANDVPLGLSASVWTENARRSHDIAGRLDFGTVWVNSHLVLASEVPWGGFKGSGYGRDLSIYALDDYSRTKHIMHNHGR</sequence>
<dbReference type="PANTHER" id="PTHR11699">
    <property type="entry name" value="ALDEHYDE DEHYDROGENASE-RELATED"/>
    <property type="match status" value="1"/>
</dbReference>
<reference evidence="6 7" key="1">
    <citation type="journal article" date="2010" name="J. Bacteriol.">
        <title>Genome sequence of the milbemycin-producing bacterium Streptomyces bingchenggensis.</title>
        <authorList>
            <person name="Wang X.J."/>
            <person name="Yan Y.J."/>
            <person name="Zhang B."/>
            <person name="An J."/>
            <person name="Wang J.J."/>
            <person name="Tian J."/>
            <person name="Jiang L."/>
            <person name="Chen Y.H."/>
            <person name="Huang S.X."/>
            <person name="Yin M."/>
            <person name="Zhang J."/>
            <person name="Gao A.L."/>
            <person name="Liu C.X."/>
            <person name="Zhu Z.X."/>
            <person name="Xiang W.S."/>
        </authorList>
    </citation>
    <scope>NUCLEOTIDE SEQUENCE [LARGE SCALE GENOMIC DNA]</scope>
    <source>
        <strain evidence="6 7">BCW-1</strain>
    </source>
</reference>
<dbReference type="FunFam" id="3.40.309.10:FF:000012">
    <property type="entry name" value="Betaine aldehyde dehydrogenase"/>
    <property type="match status" value="1"/>
</dbReference>
<dbReference type="PROSITE" id="PS00687">
    <property type="entry name" value="ALDEHYDE_DEHYDR_GLU"/>
    <property type="match status" value="1"/>
</dbReference>
<dbReference type="Pfam" id="PF02423">
    <property type="entry name" value="OCD_Mu_crystall"/>
    <property type="match status" value="2"/>
</dbReference>
<gene>
    <name evidence="6" type="ordered locus">SBI_01548</name>
</gene>
<dbReference type="STRING" id="749414.SBI_01548"/>
<dbReference type="SUPFAM" id="SSF51735">
    <property type="entry name" value="NAD(P)-binding Rossmann-fold domains"/>
    <property type="match status" value="1"/>
</dbReference>
<dbReference type="Gene3D" id="3.40.309.10">
    <property type="entry name" value="Aldehyde Dehydrogenase, Chain A, domain 2"/>
    <property type="match status" value="1"/>
</dbReference>
<evidence type="ECO:0000256" key="2">
    <source>
        <dbReference type="ARBA" id="ARBA00023002"/>
    </source>
</evidence>
<keyword evidence="7" id="KW-1185">Reference proteome</keyword>
<dbReference type="InterPro" id="IPR029510">
    <property type="entry name" value="Ald_DH_CS_GLU"/>
</dbReference>
<dbReference type="GO" id="GO:0016620">
    <property type="term" value="F:oxidoreductase activity, acting on the aldehyde or oxo group of donors, NAD or NADP as acceptor"/>
    <property type="evidence" value="ECO:0007669"/>
    <property type="project" value="InterPro"/>
</dbReference>
<keyword evidence="2 4" id="KW-0560">Oxidoreductase</keyword>
<organism evidence="6 7">
    <name type="scientific">Streptomyces bingchenggensis (strain BCW-1)</name>
    <dbReference type="NCBI Taxonomy" id="749414"/>
    <lineage>
        <taxon>Bacteria</taxon>
        <taxon>Bacillati</taxon>
        <taxon>Actinomycetota</taxon>
        <taxon>Actinomycetes</taxon>
        <taxon>Kitasatosporales</taxon>
        <taxon>Streptomycetaceae</taxon>
        <taxon>Streptomyces</taxon>
    </lineage>
</organism>
<dbReference type="EMBL" id="CP002047">
    <property type="protein sequence ID" value="ADI04669.1"/>
    <property type="molecule type" value="Genomic_DNA"/>
</dbReference>
<protein>
    <submittedName>
        <fullName evidence="6">Aldehyde dehydrogenase</fullName>
    </submittedName>
</protein>
<dbReference type="AlphaFoldDB" id="D7CFD3"/>
<evidence type="ECO:0000256" key="4">
    <source>
        <dbReference type="RuleBase" id="RU003345"/>
    </source>
</evidence>
<dbReference type="Gene3D" id="3.40.605.10">
    <property type="entry name" value="Aldehyde Dehydrogenase, Chain A, domain 1"/>
    <property type="match status" value="1"/>
</dbReference>
<dbReference type="SUPFAM" id="SSF53720">
    <property type="entry name" value="ALDH-like"/>
    <property type="match status" value="1"/>
</dbReference>
<name>D7CFD3_STRBB</name>
<dbReference type="InterPro" id="IPR016163">
    <property type="entry name" value="Ald_DH_C"/>
</dbReference>
<dbReference type="PATRIC" id="fig|749414.3.peg.1596"/>
<dbReference type="InterPro" id="IPR036291">
    <property type="entry name" value="NAD(P)-bd_dom_sf"/>
</dbReference>
<comment type="similarity">
    <text evidence="1 4">Belongs to the aldehyde dehydrogenase family.</text>
</comment>